<feature type="domain" description="Protein kinase" evidence="10">
    <location>
        <begin position="97"/>
        <end position="440"/>
    </location>
</feature>
<organism evidence="11 12">
    <name type="scientific">Hyaloscypha variabilis (strain UAMH 11265 / GT02V1 / F)</name>
    <name type="common">Meliniomyces variabilis</name>
    <dbReference type="NCBI Taxonomy" id="1149755"/>
    <lineage>
        <taxon>Eukaryota</taxon>
        <taxon>Fungi</taxon>
        <taxon>Dikarya</taxon>
        <taxon>Ascomycota</taxon>
        <taxon>Pezizomycotina</taxon>
        <taxon>Leotiomycetes</taxon>
        <taxon>Helotiales</taxon>
        <taxon>Hyaloscyphaceae</taxon>
        <taxon>Hyaloscypha</taxon>
        <taxon>Hyaloscypha variabilis</taxon>
    </lineage>
</organism>
<reference evidence="11 12" key="1">
    <citation type="submission" date="2016-04" db="EMBL/GenBank/DDBJ databases">
        <title>A degradative enzymes factory behind the ericoid mycorrhizal symbiosis.</title>
        <authorList>
            <consortium name="DOE Joint Genome Institute"/>
            <person name="Martino E."/>
            <person name="Morin E."/>
            <person name="Grelet G."/>
            <person name="Kuo A."/>
            <person name="Kohler A."/>
            <person name="Daghino S."/>
            <person name="Barry K."/>
            <person name="Choi C."/>
            <person name="Cichocki N."/>
            <person name="Clum A."/>
            <person name="Copeland A."/>
            <person name="Hainaut M."/>
            <person name="Haridas S."/>
            <person name="Labutti K."/>
            <person name="Lindquist E."/>
            <person name="Lipzen A."/>
            <person name="Khouja H.-R."/>
            <person name="Murat C."/>
            <person name="Ohm R."/>
            <person name="Olson A."/>
            <person name="Spatafora J."/>
            <person name="Veneault-Fourrey C."/>
            <person name="Henrissat B."/>
            <person name="Grigoriev I."/>
            <person name="Martin F."/>
            <person name="Perotto S."/>
        </authorList>
    </citation>
    <scope>NUCLEOTIDE SEQUENCE [LARGE SCALE GENOMIC DNA]</scope>
    <source>
        <strain evidence="11 12">F</strain>
    </source>
</reference>
<keyword evidence="2" id="KW-0723">Serine/threonine-protein kinase</keyword>
<dbReference type="InterPro" id="IPR000719">
    <property type="entry name" value="Prot_kinase_dom"/>
</dbReference>
<dbReference type="EC" id="2.7.11.1" evidence="1"/>
<evidence type="ECO:0000313" key="11">
    <source>
        <dbReference type="EMBL" id="PMD38033.1"/>
    </source>
</evidence>
<evidence type="ECO:0000256" key="3">
    <source>
        <dbReference type="ARBA" id="ARBA00022679"/>
    </source>
</evidence>
<dbReference type="GO" id="GO:0005524">
    <property type="term" value="F:ATP binding"/>
    <property type="evidence" value="ECO:0007669"/>
    <property type="project" value="UniProtKB-KW"/>
</dbReference>
<gene>
    <name evidence="11" type="ORF">L207DRAFT_530972</name>
</gene>
<keyword evidence="12" id="KW-1185">Reference proteome</keyword>
<dbReference type="PANTHER" id="PTHR43671:SF98">
    <property type="entry name" value="SERINE_THREONINE-PROTEIN KINASE NEK11"/>
    <property type="match status" value="1"/>
</dbReference>
<accession>A0A2J6RHN6</accession>
<evidence type="ECO:0000256" key="2">
    <source>
        <dbReference type="ARBA" id="ARBA00022527"/>
    </source>
</evidence>
<proteinExistence type="predicted"/>
<evidence type="ECO:0000313" key="12">
    <source>
        <dbReference type="Proteomes" id="UP000235786"/>
    </source>
</evidence>
<sequence>MAANQNQVTPKIIKEVNRFRLYRDPNAQPLTEKEIQDYYRLHDYVEVNPSGPAPYWPGWPKPGPPLLPQTPSQNKPFLDKTIPELAGWPNLTDGKNWRGVKYLGEGGNAQAGLWSYTGPIVDGQPVARDVVVKELFANKSKDVGLRYEGWHMNEISQNGAQHVVKLLRDPFKTTGAVEGLGPEWEGKVRRLILEYCSLGDLFDLNYRHIRSGQPFEERTLWKFFDCLVDGIVCMEYGLEFEIDASSGEVTARPQARYQSRVHFDLKPENVFLSDDRAGSHPDVPLQKVGDFGYTEIIPRNPRPGPETDRFYHYLRGVGTPDYLAPEQFTERWEHADWKEGGVAGAYGSATNVWGVGCMMYQLLTLSQDPPDHRVPFLPDFSLNGDAPQGLTYGVNLQMYGVNSGPPYERYSQDLIETIYECLYEQPAHRPTLIDLKTRILEGIEDCRLAGCKPEPWSIFLPAAPAPIVPATPLAPPTGSAQAAAPAPVVTANPVAPRQRPPKSAPT</sequence>
<evidence type="ECO:0000256" key="6">
    <source>
        <dbReference type="ARBA" id="ARBA00022840"/>
    </source>
</evidence>
<dbReference type="EMBL" id="KZ613948">
    <property type="protein sequence ID" value="PMD38033.1"/>
    <property type="molecule type" value="Genomic_DNA"/>
</dbReference>
<evidence type="ECO:0000256" key="4">
    <source>
        <dbReference type="ARBA" id="ARBA00022741"/>
    </source>
</evidence>
<evidence type="ECO:0000256" key="8">
    <source>
        <dbReference type="ARBA" id="ARBA00048679"/>
    </source>
</evidence>
<protein>
    <recommendedName>
        <fullName evidence="1">non-specific serine/threonine protein kinase</fullName>
        <ecNumber evidence="1">2.7.11.1</ecNumber>
    </recommendedName>
</protein>
<dbReference type="SUPFAM" id="SSF56112">
    <property type="entry name" value="Protein kinase-like (PK-like)"/>
    <property type="match status" value="1"/>
</dbReference>
<dbReference type="InterPro" id="IPR050660">
    <property type="entry name" value="NEK_Ser/Thr_kinase"/>
</dbReference>
<keyword evidence="5 11" id="KW-0418">Kinase</keyword>
<comment type="catalytic activity">
    <reaction evidence="8">
        <text>L-seryl-[protein] + ATP = O-phospho-L-seryl-[protein] + ADP + H(+)</text>
        <dbReference type="Rhea" id="RHEA:17989"/>
        <dbReference type="Rhea" id="RHEA-COMP:9863"/>
        <dbReference type="Rhea" id="RHEA-COMP:11604"/>
        <dbReference type="ChEBI" id="CHEBI:15378"/>
        <dbReference type="ChEBI" id="CHEBI:29999"/>
        <dbReference type="ChEBI" id="CHEBI:30616"/>
        <dbReference type="ChEBI" id="CHEBI:83421"/>
        <dbReference type="ChEBI" id="CHEBI:456216"/>
        <dbReference type="EC" id="2.7.11.1"/>
    </reaction>
</comment>
<dbReference type="STRING" id="1149755.A0A2J6RHN6"/>
<dbReference type="SMART" id="SM00220">
    <property type="entry name" value="S_TKc"/>
    <property type="match status" value="1"/>
</dbReference>
<keyword evidence="3" id="KW-0808">Transferase</keyword>
<keyword evidence="4" id="KW-0547">Nucleotide-binding</keyword>
<keyword evidence="6" id="KW-0067">ATP-binding</keyword>
<feature type="region of interest" description="Disordered" evidence="9">
    <location>
        <begin position="471"/>
        <end position="506"/>
    </location>
</feature>
<evidence type="ECO:0000256" key="5">
    <source>
        <dbReference type="ARBA" id="ARBA00022777"/>
    </source>
</evidence>
<evidence type="ECO:0000259" key="10">
    <source>
        <dbReference type="PROSITE" id="PS50011"/>
    </source>
</evidence>
<dbReference type="GO" id="GO:0004674">
    <property type="term" value="F:protein serine/threonine kinase activity"/>
    <property type="evidence" value="ECO:0007669"/>
    <property type="project" value="UniProtKB-KW"/>
</dbReference>
<dbReference type="Pfam" id="PF00069">
    <property type="entry name" value="Pkinase"/>
    <property type="match status" value="1"/>
</dbReference>
<dbReference type="Proteomes" id="UP000235786">
    <property type="component" value="Unassembled WGS sequence"/>
</dbReference>
<feature type="compositionally biased region" description="Low complexity" evidence="9">
    <location>
        <begin position="476"/>
        <end position="496"/>
    </location>
</feature>
<evidence type="ECO:0000256" key="7">
    <source>
        <dbReference type="ARBA" id="ARBA00047899"/>
    </source>
</evidence>
<dbReference type="AlphaFoldDB" id="A0A2J6RHN6"/>
<name>A0A2J6RHN6_HYAVF</name>
<dbReference type="InterPro" id="IPR011009">
    <property type="entry name" value="Kinase-like_dom_sf"/>
</dbReference>
<dbReference type="OrthoDB" id="4062651at2759"/>
<dbReference type="Gene3D" id="1.10.510.10">
    <property type="entry name" value="Transferase(Phosphotransferase) domain 1"/>
    <property type="match status" value="1"/>
</dbReference>
<evidence type="ECO:0000256" key="1">
    <source>
        <dbReference type="ARBA" id="ARBA00012513"/>
    </source>
</evidence>
<comment type="catalytic activity">
    <reaction evidence="7">
        <text>L-threonyl-[protein] + ATP = O-phospho-L-threonyl-[protein] + ADP + H(+)</text>
        <dbReference type="Rhea" id="RHEA:46608"/>
        <dbReference type="Rhea" id="RHEA-COMP:11060"/>
        <dbReference type="Rhea" id="RHEA-COMP:11605"/>
        <dbReference type="ChEBI" id="CHEBI:15378"/>
        <dbReference type="ChEBI" id="CHEBI:30013"/>
        <dbReference type="ChEBI" id="CHEBI:30616"/>
        <dbReference type="ChEBI" id="CHEBI:61977"/>
        <dbReference type="ChEBI" id="CHEBI:456216"/>
        <dbReference type="EC" id="2.7.11.1"/>
    </reaction>
</comment>
<dbReference type="PANTHER" id="PTHR43671">
    <property type="entry name" value="SERINE/THREONINE-PROTEIN KINASE NEK"/>
    <property type="match status" value="1"/>
</dbReference>
<dbReference type="PROSITE" id="PS50011">
    <property type="entry name" value="PROTEIN_KINASE_DOM"/>
    <property type="match status" value="1"/>
</dbReference>
<evidence type="ECO:0000256" key="9">
    <source>
        <dbReference type="SAM" id="MobiDB-lite"/>
    </source>
</evidence>